<evidence type="ECO:0000256" key="7">
    <source>
        <dbReference type="ARBA" id="ARBA00022989"/>
    </source>
</evidence>
<dbReference type="PANTHER" id="PTHR32196:SF32">
    <property type="entry name" value="XYLOSE TRANSPORT SYSTEM PERMEASE PROTEIN XYLH"/>
    <property type="match status" value="1"/>
</dbReference>
<evidence type="ECO:0000256" key="11">
    <source>
        <dbReference type="SAM" id="Phobius"/>
    </source>
</evidence>
<dbReference type="Pfam" id="PF02653">
    <property type="entry name" value="BPD_transp_2"/>
    <property type="match status" value="1"/>
</dbReference>
<keyword evidence="13" id="KW-1185">Reference proteome</keyword>
<feature type="transmembrane region" description="Helical" evidence="11">
    <location>
        <begin position="339"/>
        <end position="357"/>
    </location>
</feature>
<keyword evidence="4" id="KW-0997">Cell inner membrane</keyword>
<comment type="function">
    <text evidence="9">Part of the binding-protein-dependent transport system for D-xylose. Probably responsible for the translocation of the substrate across the membrane.</text>
</comment>
<keyword evidence="3" id="KW-1003">Cell membrane</keyword>
<feature type="transmembrane region" description="Helical" evidence="11">
    <location>
        <begin position="60"/>
        <end position="80"/>
    </location>
</feature>
<keyword evidence="7 11" id="KW-1133">Transmembrane helix</keyword>
<evidence type="ECO:0000313" key="12">
    <source>
        <dbReference type="EMBL" id="MFB9991289.1"/>
    </source>
</evidence>
<evidence type="ECO:0000313" key="13">
    <source>
        <dbReference type="Proteomes" id="UP001589733"/>
    </source>
</evidence>
<gene>
    <name evidence="12" type="ORF">ACFFLM_04755</name>
</gene>
<feature type="transmembrane region" description="Helical" evidence="11">
    <location>
        <begin position="226"/>
        <end position="247"/>
    </location>
</feature>
<feature type="transmembrane region" description="Helical" evidence="11">
    <location>
        <begin position="113"/>
        <end position="133"/>
    </location>
</feature>
<dbReference type="InterPro" id="IPR001851">
    <property type="entry name" value="ABC_transp_permease"/>
</dbReference>
<protein>
    <recommendedName>
        <fullName evidence="10">Xylose transport system permease protein XylH</fullName>
    </recommendedName>
</protein>
<evidence type="ECO:0000256" key="10">
    <source>
        <dbReference type="ARBA" id="ARBA00035686"/>
    </source>
</evidence>
<comment type="caution">
    <text evidence="12">The sequence shown here is derived from an EMBL/GenBank/DDBJ whole genome shotgun (WGS) entry which is preliminary data.</text>
</comment>
<keyword evidence="8 11" id="KW-0472">Membrane</keyword>
<keyword evidence="5" id="KW-0762">Sugar transport</keyword>
<feature type="transmembrane region" description="Helical" evidence="11">
    <location>
        <begin position="87"/>
        <end position="107"/>
    </location>
</feature>
<evidence type="ECO:0000256" key="8">
    <source>
        <dbReference type="ARBA" id="ARBA00023136"/>
    </source>
</evidence>
<comment type="subcellular location">
    <subcellularLocation>
        <location evidence="1">Cell membrane</location>
        <topology evidence="1">Multi-pass membrane protein</topology>
    </subcellularLocation>
</comment>
<feature type="transmembrane region" description="Helical" evidence="11">
    <location>
        <begin position="306"/>
        <end position="327"/>
    </location>
</feature>
<keyword evidence="2" id="KW-0813">Transport</keyword>
<sequence length="413" mass="43251">MTRLKNDSPSGLTEPVSRSSVLAQLNLNGRLVFMVLAIAGIWLAFHLLTQGTFLTSRNLWNLSVQTASVGVMVSGMVLIIVMRNIDLSIGSILGFSGMAMAVINTRIFPQDTWWGAVLTLLLGLALGTLVGVIQGTWVATLGVPSFIVTLGGLLMFRGGAWLLTSGQTVAPLSESFQVLGGGLNGSIGGPWSWAVGGLLMAALLWTDLRTYQQRARRGLPNRSVPVQALFTGGSLLLVLGFILVMNGYADPRSGLPRGIPVPVLIMLAVTALMMWVVRATRFGRYVFAYGGNPEAARLAGINTQQLTIVVFGLMGLLAALAGAIQTARLNAGTNSTGTLAELSVIAAAVIGGTSLAGGTGSIPGAFLGAVLMASLINGMLLLDLPSAWQNVVQGLVLMLAVTLDVVMQKRRAK</sequence>
<feature type="transmembrane region" description="Helical" evidence="11">
    <location>
        <begin position="27"/>
        <end position="48"/>
    </location>
</feature>
<name>A0ABV6AUW4_9DEIO</name>
<evidence type="ECO:0000256" key="6">
    <source>
        <dbReference type="ARBA" id="ARBA00022692"/>
    </source>
</evidence>
<dbReference type="EMBL" id="JBHLYR010000013">
    <property type="protein sequence ID" value="MFB9991289.1"/>
    <property type="molecule type" value="Genomic_DNA"/>
</dbReference>
<evidence type="ECO:0000256" key="1">
    <source>
        <dbReference type="ARBA" id="ARBA00004651"/>
    </source>
</evidence>
<dbReference type="PANTHER" id="PTHR32196">
    <property type="entry name" value="ABC TRANSPORTER PERMEASE PROTEIN YPHD-RELATED-RELATED"/>
    <property type="match status" value="1"/>
</dbReference>
<evidence type="ECO:0000256" key="4">
    <source>
        <dbReference type="ARBA" id="ARBA00022519"/>
    </source>
</evidence>
<evidence type="ECO:0000256" key="9">
    <source>
        <dbReference type="ARBA" id="ARBA00035611"/>
    </source>
</evidence>
<dbReference type="CDD" id="cd06579">
    <property type="entry name" value="TM_PBP1_transp_AraH_like"/>
    <property type="match status" value="1"/>
</dbReference>
<feature type="transmembrane region" description="Helical" evidence="11">
    <location>
        <begin position="145"/>
        <end position="163"/>
    </location>
</feature>
<evidence type="ECO:0000256" key="2">
    <source>
        <dbReference type="ARBA" id="ARBA00022448"/>
    </source>
</evidence>
<evidence type="ECO:0000256" key="5">
    <source>
        <dbReference type="ARBA" id="ARBA00022597"/>
    </source>
</evidence>
<feature type="transmembrane region" description="Helical" evidence="11">
    <location>
        <begin position="259"/>
        <end position="277"/>
    </location>
</feature>
<dbReference type="Proteomes" id="UP001589733">
    <property type="component" value="Unassembled WGS sequence"/>
</dbReference>
<evidence type="ECO:0000256" key="3">
    <source>
        <dbReference type="ARBA" id="ARBA00022475"/>
    </source>
</evidence>
<organism evidence="12 13">
    <name type="scientific">Deinococcus oregonensis</name>
    <dbReference type="NCBI Taxonomy" id="1805970"/>
    <lineage>
        <taxon>Bacteria</taxon>
        <taxon>Thermotogati</taxon>
        <taxon>Deinococcota</taxon>
        <taxon>Deinococci</taxon>
        <taxon>Deinococcales</taxon>
        <taxon>Deinococcaceae</taxon>
        <taxon>Deinococcus</taxon>
    </lineage>
</organism>
<reference evidence="12 13" key="1">
    <citation type="submission" date="2024-09" db="EMBL/GenBank/DDBJ databases">
        <authorList>
            <person name="Sun Q."/>
            <person name="Mori K."/>
        </authorList>
    </citation>
    <scope>NUCLEOTIDE SEQUENCE [LARGE SCALE GENOMIC DNA]</scope>
    <source>
        <strain evidence="12 13">JCM 13503</strain>
    </source>
</reference>
<dbReference type="RefSeq" id="WP_380006068.1">
    <property type="nucleotide sequence ID" value="NZ_JBHLYR010000013.1"/>
</dbReference>
<proteinExistence type="predicted"/>
<accession>A0ABV6AUW4</accession>
<feature type="transmembrane region" description="Helical" evidence="11">
    <location>
        <begin position="388"/>
        <end position="407"/>
    </location>
</feature>
<feature type="transmembrane region" description="Helical" evidence="11">
    <location>
        <begin position="183"/>
        <end position="205"/>
    </location>
</feature>
<feature type="transmembrane region" description="Helical" evidence="11">
    <location>
        <begin position="364"/>
        <end position="382"/>
    </location>
</feature>
<keyword evidence="6 11" id="KW-0812">Transmembrane</keyword>